<protein>
    <submittedName>
        <fullName evidence="1">Uncharacterized protein</fullName>
    </submittedName>
</protein>
<sequence>MFFHVYFNINLFFLAFPYGSGFSLQSFFGYPFQLEVTAIHQQLITINQKPKKGFPLQSLMRPLHNRTNF</sequence>
<dbReference type="AlphaFoldDB" id="A0A2H3KCK4"/>
<comment type="caution">
    <text evidence="1">The sequence shown here is derived from an EMBL/GenBank/DDBJ whole genome shotgun (WGS) entry which is preliminary data.</text>
</comment>
<reference evidence="1 2" key="1">
    <citation type="submission" date="2017-09" db="EMBL/GenBank/DDBJ databases">
        <title>Whole genomes of Flavobacteriaceae.</title>
        <authorList>
            <person name="Stine C."/>
            <person name="Li C."/>
            <person name="Tadesse D."/>
        </authorList>
    </citation>
    <scope>NUCLEOTIDE SEQUENCE [LARGE SCALE GENOMIC DNA]</scope>
    <source>
        <strain evidence="1 2">ATCC 35036</strain>
    </source>
</reference>
<accession>A0A2H3KCK4</accession>
<organism evidence="1 2">
    <name type="scientific">Flavobacterium branchiophilum</name>
    <dbReference type="NCBI Taxonomy" id="55197"/>
    <lineage>
        <taxon>Bacteria</taxon>
        <taxon>Pseudomonadati</taxon>
        <taxon>Bacteroidota</taxon>
        <taxon>Flavobacteriia</taxon>
        <taxon>Flavobacteriales</taxon>
        <taxon>Flavobacteriaceae</taxon>
        <taxon>Flavobacterium</taxon>
    </lineage>
</organism>
<name>A0A2H3KCK4_9FLAO</name>
<evidence type="ECO:0000313" key="2">
    <source>
        <dbReference type="Proteomes" id="UP000220828"/>
    </source>
</evidence>
<proteinExistence type="predicted"/>
<dbReference type="EMBL" id="PCMW01000032">
    <property type="protein sequence ID" value="PDS25126.1"/>
    <property type="molecule type" value="Genomic_DNA"/>
</dbReference>
<evidence type="ECO:0000313" key="1">
    <source>
        <dbReference type="EMBL" id="PDS25126.1"/>
    </source>
</evidence>
<dbReference type="Proteomes" id="UP000220828">
    <property type="component" value="Unassembled WGS sequence"/>
</dbReference>
<gene>
    <name evidence="1" type="ORF">B0A77_05465</name>
</gene>